<dbReference type="GO" id="GO:0004866">
    <property type="term" value="F:endopeptidase inhibitor activity"/>
    <property type="evidence" value="ECO:0007669"/>
    <property type="project" value="InterPro"/>
</dbReference>
<keyword evidence="3" id="KW-0882">Thioester bond</keyword>
<dbReference type="InterPro" id="IPR008993">
    <property type="entry name" value="TIMP-like_OB-fold"/>
</dbReference>
<dbReference type="PROSITE" id="PS01178">
    <property type="entry name" value="ANAPHYLATOXIN_2"/>
    <property type="match status" value="1"/>
</dbReference>
<dbReference type="Pfam" id="PF07677">
    <property type="entry name" value="A2M_recep"/>
    <property type="match status" value="1"/>
</dbReference>
<dbReference type="SMART" id="SM01360">
    <property type="entry name" value="A2M"/>
    <property type="match status" value="1"/>
</dbReference>
<dbReference type="Pfam" id="PF01759">
    <property type="entry name" value="NTR"/>
    <property type="match status" value="1"/>
</dbReference>
<dbReference type="PROSITE" id="PS50189">
    <property type="entry name" value="NTR"/>
    <property type="match status" value="1"/>
</dbReference>
<dbReference type="EMBL" id="CAXIEN010000190">
    <property type="protein sequence ID" value="CAL1285401.1"/>
    <property type="molecule type" value="Genomic_DNA"/>
</dbReference>
<dbReference type="InterPro" id="IPR011625">
    <property type="entry name" value="A2M_N_BRD"/>
</dbReference>
<dbReference type="InterPro" id="IPR013783">
    <property type="entry name" value="Ig-like_fold"/>
</dbReference>
<protein>
    <recommendedName>
        <fullName evidence="10">Complement C3</fullName>
    </recommendedName>
</protein>
<comment type="subcellular location">
    <subcellularLocation>
        <location evidence="1">Secreted</location>
    </subcellularLocation>
</comment>
<dbReference type="Gene3D" id="2.60.40.1930">
    <property type="match status" value="3"/>
</dbReference>
<dbReference type="InterPro" id="IPR050473">
    <property type="entry name" value="A2M/Complement_sys"/>
</dbReference>
<dbReference type="Gene3D" id="6.20.50.160">
    <property type="match status" value="1"/>
</dbReference>
<dbReference type="Pfam" id="PF07703">
    <property type="entry name" value="A2M_BRD"/>
    <property type="match status" value="1"/>
</dbReference>
<dbReference type="InterPro" id="IPR041425">
    <property type="entry name" value="C3/4/5_MG1"/>
</dbReference>
<dbReference type="Pfam" id="PF01835">
    <property type="entry name" value="MG2"/>
    <property type="match status" value="1"/>
</dbReference>
<dbReference type="InterPro" id="IPR001134">
    <property type="entry name" value="Netrin_domain"/>
</dbReference>
<evidence type="ECO:0000256" key="3">
    <source>
        <dbReference type="ARBA" id="ARBA00022966"/>
    </source>
</evidence>
<organism evidence="8 9">
    <name type="scientific">Larinioides sclopetarius</name>
    <dbReference type="NCBI Taxonomy" id="280406"/>
    <lineage>
        <taxon>Eukaryota</taxon>
        <taxon>Metazoa</taxon>
        <taxon>Ecdysozoa</taxon>
        <taxon>Arthropoda</taxon>
        <taxon>Chelicerata</taxon>
        <taxon>Arachnida</taxon>
        <taxon>Araneae</taxon>
        <taxon>Araneomorphae</taxon>
        <taxon>Entelegynae</taxon>
        <taxon>Araneoidea</taxon>
        <taxon>Araneidae</taxon>
        <taxon>Larinioides</taxon>
    </lineage>
</organism>
<sequence>MDTMRCLVFLCLALLSTVSAQIFHVVAPNTLRLDSDETIAIALEGKPVAKVSVLIQDYPGKIKNISETVLDVHSDEPNIFKVRLSTSAFPPNILSNPNQDKIVLLTVRSENFHKEIQIPVSNKAGYVFVQTDKPIYTPKEMAHIRIISLNEDELPSDKPFKLQIRNPKNLIVEETDFNKKLQKFRKTFVSHIYKFPNYPVLGEWSATVLYGHEMEQNTTVYFQLDEYVLPTFTVDLKTPEVILESHDTITLSVSAKYVYGEKVKGLVTFRLGVKGEAPNAIFFAVIGPKELSEGSHQEIVSTKQFANHKDIGWFPGIEGSHLVVEATVVDDATGNKEVAMDAKGRFSKSPFVISFKRCLEDFKPGLVSVFEADVNYVDGSPAADIATKIKALADGKPLAISQSSAVSDEEGKVTFELHPQVHHNTISITVETADPRYKGSQATGNFVQHRFKSKGNAFIALERSSTHKLKIGEMFDKIVHIEPPAMRDIYYAVISKGKIVKMSKLPEGDFKVQRVDFPLTHEMVPSFRLVAWAHYKEELIADSLHIDIEDSCNPKAEVSITPEFEAKEPGGVGVINIRGTKDTLVGLLGVDEAVYALSKKDLLTKSKVFKSMAKHDLGCGPGGGLTTDAVLDKAGIVIATNKYTPKPGSSSCVAIKRRRREVASEKMSQYTGLEKECCALGLNHDPHNRNCEDRTNVVTRYLQGEYQNCSRAFLECCLYGKENGFKDMKLMRTGLSLARAGGVREEVPEFIPISEEDFYEKQLTVRRDFREMWFFEDRTIGPDNKEEFPVSLPHSITTWVIQAVSVSPYYGICVAEPQKIVSFKKVFVQLNLPYSVVRNEQVEIPATVFNYGPRRISAVVYMYGVKDLCTGTSEGEKSERKRLIIEKHSAATVTFPVIPMKEGTFDIKVTALTSEGSDAIIRKLNVVAEGETVEVNIPIMLDPANQQRRQKRHIVNSQYSDSIDPDQKLQITAIKLAVPQDFVPETESCTITALGDQFGPTVETALNDPDKLLLKPRGCGEQNMMYFAPTLYTMRYLKVKGKITPEVEEKGYGFIRHGYGNQLSFRKEDGSYAAYQHKPTSTWLTAFVIKVFCQATELVHIDEEVMCSGVRWLINKQQPDGSYMEISPVYHMDMMGGVQGKTPLTAFTLVTLEECKCEHQNLHITKKRALAYLEDHLGDVNEPLAVALVAYALSLSDSVLKEAANDKLMSIAKRNPDNNFVYWGTGGQAVDIEATSYALLNQLLLNDMDTSNSIVNWLNTQRLQSGSFKSTQDTVVGLQALSEYAIRAQLPSINLVANISSNNDRNFMKVLSFHEGNSHVVQEVKVNKIGGMLFINTAGHGIGSLAVKLRYNVLNPPEKICQFDISVNVTEQKAPRSAVRENLNIKGGNNDMFDRFPPDLIRGVANALEAEDDAPFLEIDPRSRVQRMSLVGDGLKLKEVKRTKRQAGADNSKLMMKVSICARYLGKKASSEMSIVDVGIFSGFVPDVEDLNRLQDDPNHEIERYEKSSKGVVFYLKEISKAKPYCFDFRVARDYIVGKTQRSSIKVYSYYDPDAACTVFYSPPSNSPVLHKLCDGGVCQCAEGGCPPSKPFDIYKTFEPSEQRKQLRHIACENYDYVWMGKVLNDINQQNGFFNISFEIDLVIKEGIEKKNLIEEETRHFLIRDNCAPLLKGETYLIMGKDGEKYKNEQGQIWFRYLLDQTSAIHLWTPIKNASDKKLQRILNSVVDKLEKEGCLE</sequence>
<dbReference type="Gene3D" id="1.20.91.20">
    <property type="entry name" value="Anaphylotoxins (complement system)"/>
    <property type="match status" value="1"/>
</dbReference>
<evidence type="ECO:0000256" key="5">
    <source>
        <dbReference type="SAM" id="SignalP"/>
    </source>
</evidence>
<reference evidence="8 9" key="1">
    <citation type="submission" date="2024-04" db="EMBL/GenBank/DDBJ databases">
        <authorList>
            <person name="Rising A."/>
            <person name="Reimegard J."/>
            <person name="Sonavane S."/>
            <person name="Akerstrom W."/>
            <person name="Nylinder S."/>
            <person name="Hedman E."/>
            <person name="Kallberg Y."/>
        </authorList>
    </citation>
    <scope>NUCLEOTIDE SEQUENCE [LARGE SCALE GENOMIC DNA]</scope>
</reference>
<dbReference type="Pfam" id="PF17790">
    <property type="entry name" value="MG1"/>
    <property type="match status" value="1"/>
</dbReference>
<keyword evidence="5" id="KW-0732">Signal</keyword>
<dbReference type="SUPFAM" id="SSF47686">
    <property type="entry name" value="Anaphylotoxins (complement system)"/>
    <property type="match status" value="1"/>
</dbReference>
<dbReference type="Gene3D" id="2.60.40.690">
    <property type="entry name" value="Alpha-macroglobulin, receptor-binding domain"/>
    <property type="match status" value="1"/>
</dbReference>
<accession>A0AAV2AN93</accession>
<dbReference type="SMART" id="SM01419">
    <property type="entry name" value="Thiol-ester_cl"/>
    <property type="match status" value="1"/>
</dbReference>
<dbReference type="PANTHER" id="PTHR11412:SF166">
    <property type="entry name" value="NTR DOMAIN-CONTAINING PROTEIN"/>
    <property type="match status" value="1"/>
</dbReference>
<dbReference type="InterPro" id="IPR047565">
    <property type="entry name" value="Alpha-macroglob_thiol-ester_cl"/>
</dbReference>
<dbReference type="PANTHER" id="PTHR11412">
    <property type="entry name" value="MACROGLOBULIN / COMPLEMENT"/>
    <property type="match status" value="1"/>
</dbReference>
<keyword evidence="9" id="KW-1185">Reference proteome</keyword>
<gene>
    <name evidence="8" type="ORF">LARSCL_LOCUS13686</name>
</gene>
<dbReference type="Gene3D" id="2.20.130.20">
    <property type="match status" value="1"/>
</dbReference>
<dbReference type="InterPro" id="IPR011626">
    <property type="entry name" value="Alpha-macroglobulin_TED"/>
</dbReference>
<dbReference type="InterPro" id="IPR036595">
    <property type="entry name" value="A-macroglobulin_rcpt-bd_sf"/>
</dbReference>
<feature type="domain" description="Anaphylatoxin-like" evidence="6">
    <location>
        <begin position="677"/>
        <end position="717"/>
    </location>
</feature>
<dbReference type="Proteomes" id="UP001497382">
    <property type="component" value="Unassembled WGS sequence"/>
</dbReference>
<dbReference type="SUPFAM" id="SSF49410">
    <property type="entry name" value="Alpha-macroglobulin receptor domain"/>
    <property type="match status" value="1"/>
</dbReference>
<evidence type="ECO:0000256" key="4">
    <source>
        <dbReference type="ARBA" id="ARBA00023157"/>
    </source>
</evidence>
<feature type="domain" description="NTR" evidence="7">
    <location>
        <begin position="1594"/>
        <end position="1735"/>
    </location>
</feature>
<dbReference type="Gene3D" id="2.60.40.1940">
    <property type="match status" value="1"/>
</dbReference>
<dbReference type="Pfam" id="PF17791">
    <property type="entry name" value="MG3"/>
    <property type="match status" value="1"/>
</dbReference>
<dbReference type="InterPro" id="IPR019742">
    <property type="entry name" value="MacrogloblnA2_CS"/>
</dbReference>
<dbReference type="InterPro" id="IPR009048">
    <property type="entry name" value="A-macroglobulin_rcpt-bd"/>
</dbReference>
<dbReference type="InterPro" id="IPR001599">
    <property type="entry name" value="Macroglobln_a2"/>
</dbReference>
<dbReference type="SUPFAM" id="SSF48239">
    <property type="entry name" value="Terpenoid cyclases/Protein prenyltransferases"/>
    <property type="match status" value="1"/>
</dbReference>
<dbReference type="InterPro" id="IPR018081">
    <property type="entry name" value="Anaphylatoxin_comp_syst"/>
</dbReference>
<dbReference type="InterPro" id="IPR008930">
    <property type="entry name" value="Terpenoid_cyclase/PrenylTrfase"/>
</dbReference>
<dbReference type="SMART" id="SM00643">
    <property type="entry name" value="C345C"/>
    <property type="match status" value="1"/>
</dbReference>
<dbReference type="Pfam" id="PF07678">
    <property type="entry name" value="TED_complement"/>
    <property type="match status" value="1"/>
</dbReference>
<dbReference type="InterPro" id="IPR041555">
    <property type="entry name" value="MG3"/>
</dbReference>
<feature type="signal peptide" evidence="5">
    <location>
        <begin position="1"/>
        <end position="20"/>
    </location>
</feature>
<dbReference type="Gene3D" id="2.60.40.10">
    <property type="entry name" value="Immunoglobulins"/>
    <property type="match status" value="2"/>
</dbReference>
<evidence type="ECO:0000256" key="1">
    <source>
        <dbReference type="ARBA" id="ARBA00004613"/>
    </source>
</evidence>
<dbReference type="InterPro" id="IPR040839">
    <property type="entry name" value="MG4"/>
</dbReference>
<name>A0AAV2AN93_9ARAC</name>
<keyword evidence="4" id="KW-1015">Disulfide bond</keyword>
<comment type="caution">
    <text evidence="8">The sequence shown here is derived from an EMBL/GenBank/DDBJ whole genome shotgun (WGS) entry which is preliminary data.</text>
</comment>
<dbReference type="PROSITE" id="PS00477">
    <property type="entry name" value="ALPHA_2_MACROGLOBULIN"/>
    <property type="match status" value="1"/>
</dbReference>
<dbReference type="SUPFAM" id="SSF50242">
    <property type="entry name" value="TIMP-like"/>
    <property type="match status" value="1"/>
</dbReference>
<proteinExistence type="predicted"/>
<dbReference type="CDD" id="cd02896">
    <property type="entry name" value="complement_C3_C4_C5"/>
    <property type="match status" value="1"/>
</dbReference>
<dbReference type="GO" id="GO:0005615">
    <property type="term" value="C:extracellular space"/>
    <property type="evidence" value="ECO:0007669"/>
    <property type="project" value="InterPro"/>
</dbReference>
<dbReference type="InterPro" id="IPR000020">
    <property type="entry name" value="Anaphylatoxin/fibulin"/>
</dbReference>
<dbReference type="Gene3D" id="2.60.120.1540">
    <property type="match status" value="1"/>
</dbReference>
<dbReference type="Gene3D" id="2.40.50.120">
    <property type="match status" value="1"/>
</dbReference>
<keyword evidence="2" id="KW-0964">Secreted</keyword>
<dbReference type="Pfam" id="PF17789">
    <property type="entry name" value="MG4"/>
    <property type="match status" value="1"/>
</dbReference>
<dbReference type="InterPro" id="IPR018933">
    <property type="entry name" value="Netrin_module_non-TIMP"/>
</dbReference>
<evidence type="ECO:0000256" key="2">
    <source>
        <dbReference type="ARBA" id="ARBA00022525"/>
    </source>
</evidence>
<evidence type="ECO:0008006" key="10">
    <source>
        <dbReference type="Google" id="ProtNLM"/>
    </source>
</evidence>
<evidence type="ECO:0000313" key="8">
    <source>
        <dbReference type="EMBL" id="CAL1285401.1"/>
    </source>
</evidence>
<dbReference type="Pfam" id="PF00207">
    <property type="entry name" value="A2M"/>
    <property type="match status" value="1"/>
</dbReference>
<dbReference type="InterPro" id="IPR002890">
    <property type="entry name" value="MG2"/>
</dbReference>
<feature type="chain" id="PRO_5043628997" description="Complement C3" evidence="5">
    <location>
        <begin position="21"/>
        <end position="1737"/>
    </location>
</feature>
<evidence type="ECO:0000313" key="9">
    <source>
        <dbReference type="Proteomes" id="UP001497382"/>
    </source>
</evidence>
<dbReference type="SMART" id="SM01361">
    <property type="entry name" value="A2M_recep"/>
    <property type="match status" value="1"/>
</dbReference>
<dbReference type="CDD" id="cd00017">
    <property type="entry name" value="ANATO"/>
    <property type="match status" value="1"/>
</dbReference>
<evidence type="ECO:0000259" key="6">
    <source>
        <dbReference type="PROSITE" id="PS01178"/>
    </source>
</evidence>
<dbReference type="Pfam" id="PF01821">
    <property type="entry name" value="ANATO"/>
    <property type="match status" value="1"/>
</dbReference>
<dbReference type="SMART" id="SM01359">
    <property type="entry name" value="A2M_N_2"/>
    <property type="match status" value="1"/>
</dbReference>
<evidence type="ECO:0000259" key="7">
    <source>
        <dbReference type="PROSITE" id="PS50189"/>
    </source>
</evidence>
<dbReference type="Gene3D" id="1.50.10.20">
    <property type="match status" value="1"/>
</dbReference>